<evidence type="ECO:0000313" key="1">
    <source>
        <dbReference type="EMBL" id="KHN73076.1"/>
    </source>
</evidence>
<evidence type="ECO:0000313" key="2">
    <source>
        <dbReference type="Proteomes" id="UP000031036"/>
    </source>
</evidence>
<protein>
    <submittedName>
        <fullName evidence="1">Uncharacterized protein</fullName>
    </submittedName>
</protein>
<dbReference type="SUPFAM" id="SSF141739">
    <property type="entry name" value="MFPT repeat-like"/>
    <property type="match status" value="1"/>
</dbReference>
<dbReference type="Proteomes" id="UP000031036">
    <property type="component" value="Unassembled WGS sequence"/>
</dbReference>
<name>A0A0B2UQ07_TOXCA</name>
<sequence>MKPLNKPLDTGAGEKPDEYLALCLTTSQKETATNTAALGSFGKEYRDKAGCLQLLTELADSVRGFDNRLLPFAECRRSEKKEWSPV</sequence>
<proteinExistence type="predicted"/>
<keyword evidence="2" id="KW-1185">Reference proteome</keyword>
<dbReference type="AlphaFoldDB" id="A0A0B2UQ07"/>
<comment type="caution">
    <text evidence="1">The sequence shown here is derived from an EMBL/GenBank/DDBJ whole genome shotgun (WGS) entry which is preliminary data.</text>
</comment>
<accession>A0A0B2UQ07</accession>
<reference evidence="1 2" key="1">
    <citation type="submission" date="2014-11" db="EMBL/GenBank/DDBJ databases">
        <title>Genetic blueprint of the zoonotic pathogen Toxocara canis.</title>
        <authorList>
            <person name="Zhu X.-Q."/>
            <person name="Korhonen P.K."/>
            <person name="Cai H."/>
            <person name="Young N.D."/>
            <person name="Nejsum P."/>
            <person name="von Samson-Himmelstjerna G."/>
            <person name="Boag P.R."/>
            <person name="Tan P."/>
            <person name="Li Q."/>
            <person name="Min J."/>
            <person name="Yang Y."/>
            <person name="Wang X."/>
            <person name="Fang X."/>
            <person name="Hall R.S."/>
            <person name="Hofmann A."/>
            <person name="Sternberg P.W."/>
            <person name="Jex A.R."/>
            <person name="Gasser R.B."/>
        </authorList>
    </citation>
    <scope>NUCLEOTIDE SEQUENCE [LARGE SCALE GENOMIC DNA]</scope>
    <source>
        <strain evidence="1">PN_DK_2014</strain>
    </source>
</reference>
<organism evidence="1 2">
    <name type="scientific">Toxocara canis</name>
    <name type="common">Canine roundworm</name>
    <dbReference type="NCBI Taxonomy" id="6265"/>
    <lineage>
        <taxon>Eukaryota</taxon>
        <taxon>Metazoa</taxon>
        <taxon>Ecdysozoa</taxon>
        <taxon>Nematoda</taxon>
        <taxon>Chromadorea</taxon>
        <taxon>Rhabditida</taxon>
        <taxon>Spirurina</taxon>
        <taxon>Ascaridomorpha</taxon>
        <taxon>Ascaridoidea</taxon>
        <taxon>Toxocaridae</taxon>
        <taxon>Toxocara</taxon>
    </lineage>
</organism>
<gene>
    <name evidence="1" type="ORF">Tcan_14772</name>
</gene>
<dbReference type="EMBL" id="JPKZ01003153">
    <property type="protein sequence ID" value="KHN73076.1"/>
    <property type="molecule type" value="Genomic_DNA"/>
</dbReference>